<comment type="caution">
    <text evidence="2">The sequence shown here is derived from an EMBL/GenBank/DDBJ whole genome shotgun (WGS) entry which is preliminary data.</text>
</comment>
<dbReference type="InterPro" id="IPR032675">
    <property type="entry name" value="LRR_dom_sf"/>
</dbReference>
<organism evidence="2 3">
    <name type="scientific">Ficus carica</name>
    <name type="common">Common fig</name>
    <dbReference type="NCBI Taxonomy" id="3494"/>
    <lineage>
        <taxon>Eukaryota</taxon>
        <taxon>Viridiplantae</taxon>
        <taxon>Streptophyta</taxon>
        <taxon>Embryophyta</taxon>
        <taxon>Tracheophyta</taxon>
        <taxon>Spermatophyta</taxon>
        <taxon>Magnoliopsida</taxon>
        <taxon>eudicotyledons</taxon>
        <taxon>Gunneridae</taxon>
        <taxon>Pentapetalae</taxon>
        <taxon>rosids</taxon>
        <taxon>fabids</taxon>
        <taxon>Rosales</taxon>
        <taxon>Moraceae</taxon>
        <taxon>Ficeae</taxon>
        <taxon>Ficus</taxon>
    </lineage>
</organism>
<dbReference type="Gene3D" id="3.80.10.10">
    <property type="entry name" value="Ribonuclease Inhibitor"/>
    <property type="match status" value="1"/>
</dbReference>
<dbReference type="CDD" id="cd22160">
    <property type="entry name" value="F-box_AtFBL13-like"/>
    <property type="match status" value="1"/>
</dbReference>
<dbReference type="PANTHER" id="PTHR31293:SF12">
    <property type="entry name" value="RNI-LIKE SUPERFAMILY PROTEIN"/>
    <property type="match status" value="1"/>
</dbReference>
<dbReference type="SUPFAM" id="SSF52047">
    <property type="entry name" value="RNI-like"/>
    <property type="match status" value="1"/>
</dbReference>
<evidence type="ECO:0000313" key="2">
    <source>
        <dbReference type="EMBL" id="GMN33212.1"/>
    </source>
</evidence>
<keyword evidence="3" id="KW-1185">Reference proteome</keyword>
<dbReference type="InterPro" id="IPR036047">
    <property type="entry name" value="F-box-like_dom_sf"/>
</dbReference>
<dbReference type="AlphaFoldDB" id="A0AA87ZGB7"/>
<dbReference type="SUPFAM" id="SSF81383">
    <property type="entry name" value="F-box domain"/>
    <property type="match status" value="1"/>
</dbReference>
<dbReference type="Pfam" id="PF00646">
    <property type="entry name" value="F-box"/>
    <property type="match status" value="1"/>
</dbReference>
<gene>
    <name evidence="2" type="ORF">TIFTF001_004036</name>
</gene>
<evidence type="ECO:0000259" key="1">
    <source>
        <dbReference type="PROSITE" id="PS50181"/>
    </source>
</evidence>
<protein>
    <recommendedName>
        <fullName evidence="1">F-box domain-containing protein</fullName>
    </recommendedName>
</protein>
<dbReference type="Proteomes" id="UP001187192">
    <property type="component" value="Unassembled WGS sequence"/>
</dbReference>
<dbReference type="PANTHER" id="PTHR31293">
    <property type="entry name" value="RNI-LIKE SUPERFAMILY PROTEIN"/>
    <property type="match status" value="1"/>
</dbReference>
<dbReference type="InterPro" id="IPR055294">
    <property type="entry name" value="FBL60-like"/>
</dbReference>
<proteinExistence type="predicted"/>
<sequence>MAAKRVKMFEGINKEEYECGDMDRISKLPDFVIHHILSFLPTIDVVRISLLSKRWRHMWYLVPTTNLRDVHFQGDKKECFKKFVDKYLKWRKIGTRYIVDSFITRFTLEMSYHGGKNRVDKWLNSVDKIKLYELDLCITPVYHKKGDFYCLPEATLNAKSLTILKLDGLKMEGPFQLSLPSLKILSLKNIVALNDHSLEDLLANFPFLESLVLQTCKDLSSPRVSSSCLKSFEVQLASHQTIKVEATNLRSLDVWSCCEISLAAACVSLKRLSLFYLEFDDRWFKDLTRGYSFESLTLLECYGWKNISVESRDLKNLVISIRTRPQEEGQVIRIDAPNLVSFTCKTWDVKLYHMSLNFSNLLVCDINIVGCRPYDSNWYVNLVGLLSKISGSKNICLRVDSEKALIFPKNLRSMFRSSLLALEQVKVKSSSPLSKSSDVRDTFYWLSPSLKSFSIEHDRHCY</sequence>
<dbReference type="Gene3D" id="1.20.1280.50">
    <property type="match status" value="1"/>
</dbReference>
<dbReference type="Pfam" id="PF24758">
    <property type="entry name" value="LRR_At5g56370"/>
    <property type="match status" value="1"/>
</dbReference>
<dbReference type="SMART" id="SM00256">
    <property type="entry name" value="FBOX"/>
    <property type="match status" value="1"/>
</dbReference>
<feature type="domain" description="F-box" evidence="1">
    <location>
        <begin position="22"/>
        <end position="58"/>
    </location>
</feature>
<reference evidence="2" key="1">
    <citation type="submission" date="2023-07" db="EMBL/GenBank/DDBJ databases">
        <title>draft genome sequence of fig (Ficus carica).</title>
        <authorList>
            <person name="Takahashi T."/>
            <person name="Nishimura K."/>
        </authorList>
    </citation>
    <scope>NUCLEOTIDE SEQUENCE</scope>
</reference>
<evidence type="ECO:0000313" key="3">
    <source>
        <dbReference type="Proteomes" id="UP001187192"/>
    </source>
</evidence>
<name>A0AA87ZGB7_FICCA</name>
<dbReference type="EMBL" id="BTGU01000004">
    <property type="protein sequence ID" value="GMN33212.1"/>
    <property type="molecule type" value="Genomic_DNA"/>
</dbReference>
<accession>A0AA87ZGB7</accession>
<dbReference type="InterPro" id="IPR055411">
    <property type="entry name" value="LRR_FXL15/At3g58940/PEG3-like"/>
</dbReference>
<dbReference type="InterPro" id="IPR001810">
    <property type="entry name" value="F-box_dom"/>
</dbReference>
<dbReference type="InterPro" id="IPR053781">
    <property type="entry name" value="F-box_AtFBL13-like"/>
</dbReference>
<dbReference type="PROSITE" id="PS50181">
    <property type="entry name" value="FBOX"/>
    <property type="match status" value="1"/>
</dbReference>